<dbReference type="InterPro" id="IPR009642">
    <property type="entry name" value="DUF1236"/>
</dbReference>
<gene>
    <name evidence="3" type="ORF">A4A58_19330</name>
</gene>
<sequence>MKARFLFSTAVGLVFATAAIAQSPSATATSPSTQQTQSPSTSSPTTQKAPDTTNDRSTSTSPSTSTSSSQAQTTAPSSAAGSSTSQPPQARTNTAPATAGGQMQAPTSGGANAAAQPTTTNNTAQSPSNNAAQAPSTNNNAQSQSTSVNASVNINDQQRTRVTQSISRLNVQPLNNVNFSLSVGTSVPRDTRLQTLPSEVVEVVPQYRGYSFFVVRDEIVIVEPSTLQIVTVLPRSGGSTAAAPAPARPKVSFTDKDRDVVRKHVKTRTTERQTTGSTAKTVIRRGERLPETVEIEEFPDVVYREAPSLRDYRYIHRENRTYLVDPGERVVIDEID</sequence>
<dbReference type="OrthoDB" id="102964at2"/>
<feature type="chain" id="PRO_5007847410" description="DUF1236 domain-containing protein" evidence="2">
    <location>
        <begin position="29"/>
        <end position="336"/>
    </location>
</feature>
<feature type="compositionally biased region" description="Low complexity" evidence="1">
    <location>
        <begin position="57"/>
        <end position="89"/>
    </location>
</feature>
<proteinExistence type="predicted"/>
<dbReference type="EMBL" id="LVYV01000056">
    <property type="protein sequence ID" value="KZD20517.1"/>
    <property type="molecule type" value="Genomic_DNA"/>
</dbReference>
<reference evidence="3 4" key="1">
    <citation type="submission" date="2016-03" db="EMBL/GenBank/DDBJ databases">
        <title>Microsymbionts genomes from the relict species Vavilovia formosa (Stev.) Fed.</title>
        <authorList>
            <person name="Kopat V."/>
            <person name="Chirak E."/>
            <person name="Kimeklis A."/>
            <person name="Andronov E."/>
        </authorList>
    </citation>
    <scope>NUCLEOTIDE SEQUENCE [LARGE SCALE GENOMIC DNA]</scope>
    <source>
        <strain evidence="3 4">Vaf07</strain>
    </source>
</reference>
<evidence type="ECO:0000313" key="3">
    <source>
        <dbReference type="EMBL" id="KZD20517.1"/>
    </source>
</evidence>
<evidence type="ECO:0000256" key="2">
    <source>
        <dbReference type="SAM" id="SignalP"/>
    </source>
</evidence>
<dbReference type="STRING" id="943830.A4A58_19330"/>
<protein>
    <recommendedName>
        <fullName evidence="5">DUF1236 domain-containing protein</fullName>
    </recommendedName>
</protein>
<name>A0A163X7C7_9BRAD</name>
<accession>A0A163X7C7</accession>
<dbReference type="Gene3D" id="3.10.450.160">
    <property type="entry name" value="inner membrane protein cigr"/>
    <property type="match status" value="2"/>
</dbReference>
<keyword evidence="2" id="KW-0732">Signal</keyword>
<feature type="compositionally biased region" description="Low complexity" evidence="1">
    <location>
        <begin position="23"/>
        <end position="50"/>
    </location>
</feature>
<dbReference type="RefSeq" id="WP_068738885.1">
    <property type="nucleotide sequence ID" value="NZ_LVYV01000056.1"/>
</dbReference>
<evidence type="ECO:0008006" key="5">
    <source>
        <dbReference type="Google" id="ProtNLM"/>
    </source>
</evidence>
<keyword evidence="4" id="KW-1185">Reference proteome</keyword>
<dbReference type="AlphaFoldDB" id="A0A163X7C7"/>
<organism evidence="3 4">
    <name type="scientific">Tardiphaga robiniae</name>
    <dbReference type="NCBI Taxonomy" id="943830"/>
    <lineage>
        <taxon>Bacteria</taxon>
        <taxon>Pseudomonadati</taxon>
        <taxon>Pseudomonadota</taxon>
        <taxon>Alphaproteobacteria</taxon>
        <taxon>Hyphomicrobiales</taxon>
        <taxon>Nitrobacteraceae</taxon>
        <taxon>Tardiphaga</taxon>
    </lineage>
</organism>
<feature type="signal peptide" evidence="2">
    <location>
        <begin position="1"/>
        <end position="28"/>
    </location>
</feature>
<comment type="caution">
    <text evidence="3">The sequence shown here is derived from an EMBL/GenBank/DDBJ whole genome shotgun (WGS) entry which is preliminary data.</text>
</comment>
<feature type="compositionally biased region" description="Low complexity" evidence="1">
    <location>
        <begin position="111"/>
        <end position="153"/>
    </location>
</feature>
<dbReference type="Pfam" id="PF06823">
    <property type="entry name" value="DUF1236"/>
    <property type="match status" value="2"/>
</dbReference>
<evidence type="ECO:0000313" key="4">
    <source>
        <dbReference type="Proteomes" id="UP000076574"/>
    </source>
</evidence>
<dbReference type="Proteomes" id="UP000076574">
    <property type="component" value="Unassembled WGS sequence"/>
</dbReference>
<evidence type="ECO:0000256" key="1">
    <source>
        <dbReference type="SAM" id="MobiDB-lite"/>
    </source>
</evidence>
<feature type="region of interest" description="Disordered" evidence="1">
    <location>
        <begin position="23"/>
        <end position="156"/>
    </location>
</feature>